<dbReference type="Proteomes" id="UP000661112">
    <property type="component" value="Unassembled WGS sequence"/>
</dbReference>
<accession>A0ABR8CXL7</accession>
<dbReference type="InterPro" id="IPR001789">
    <property type="entry name" value="Sig_transdc_resp-reg_receiver"/>
</dbReference>
<keyword evidence="5" id="KW-1185">Reference proteome</keyword>
<dbReference type="Gene3D" id="3.40.50.2300">
    <property type="match status" value="1"/>
</dbReference>
<evidence type="ECO:0000259" key="3">
    <source>
        <dbReference type="PROSITE" id="PS50113"/>
    </source>
</evidence>
<dbReference type="Pfam" id="PF13426">
    <property type="entry name" value="PAS_9"/>
    <property type="match status" value="2"/>
</dbReference>
<name>A0ABR8CXL7_9NOST</name>
<feature type="modified residue" description="4-aspartylphosphate" evidence="1">
    <location>
        <position position="58"/>
    </location>
</feature>
<dbReference type="InterPro" id="IPR000700">
    <property type="entry name" value="PAS-assoc_C"/>
</dbReference>
<feature type="domain" description="Response regulatory" evidence="2">
    <location>
        <begin position="6"/>
        <end position="124"/>
    </location>
</feature>
<evidence type="ECO:0000256" key="1">
    <source>
        <dbReference type="PROSITE-ProRule" id="PRU00169"/>
    </source>
</evidence>
<organism evidence="4 5">
    <name type="scientific">Anabaena azotica FACHB-119</name>
    <dbReference type="NCBI Taxonomy" id="947527"/>
    <lineage>
        <taxon>Bacteria</taxon>
        <taxon>Bacillati</taxon>
        <taxon>Cyanobacteriota</taxon>
        <taxon>Cyanophyceae</taxon>
        <taxon>Nostocales</taxon>
        <taxon>Nostocaceae</taxon>
        <taxon>Anabaena</taxon>
        <taxon>Anabaena azotica</taxon>
    </lineage>
</organism>
<dbReference type="SMART" id="SM00086">
    <property type="entry name" value="PAC"/>
    <property type="match status" value="1"/>
</dbReference>
<sequence length="445" mass="49763">MVKPDQILIVINGISQSEGYTSQLQLDETFTYRVFTEKQGREILQVCRSPSINAILLDCSSCDVGELHLLRQLRQHLGENCPPIVVIGSGDAQMAVQAFKNGATDYLIQERMTPEQLRSTLHSAINTQRYQNHLQASVETMLDCFGIFSSIRDESGQIVDFRIDYLNQAACDNNQLPKEKQIGRPLCEILPQHRESGLFADYCQLVKTGEPLIKQALTYEDNYGEKLLVRAFDIRASKLNDGFVASWRDITETVMQQKQAQTAIAQLNRDLLNRVAELQTLLDTLPVGIAIANDPGCTQMQSNAYIRQLLGIRPGVNISKSAPPNAQPPYRVFRNGQEIPAEDLPMQVAARLGVEVRDIEFDMLLADGTVRQLLAYAAPLRGDQNQIRGAVGAFLDITERHQFTTAMQASQQRYQELAEAMPQMVWTADATGAFNYRKTGFKAPP</sequence>
<dbReference type="SUPFAM" id="SSF52172">
    <property type="entry name" value="CheY-like"/>
    <property type="match status" value="1"/>
</dbReference>
<dbReference type="EMBL" id="JACJSG010000003">
    <property type="protein sequence ID" value="MBD2499653.1"/>
    <property type="molecule type" value="Genomic_DNA"/>
</dbReference>
<dbReference type="InterPro" id="IPR000014">
    <property type="entry name" value="PAS"/>
</dbReference>
<feature type="domain" description="PAC" evidence="3">
    <location>
        <begin position="357"/>
        <end position="409"/>
    </location>
</feature>
<evidence type="ECO:0000259" key="2">
    <source>
        <dbReference type="PROSITE" id="PS50110"/>
    </source>
</evidence>
<reference evidence="4 5" key="1">
    <citation type="journal article" date="2020" name="ISME J.">
        <title>Comparative genomics reveals insights into cyanobacterial evolution and habitat adaptation.</title>
        <authorList>
            <person name="Chen M.Y."/>
            <person name="Teng W.K."/>
            <person name="Zhao L."/>
            <person name="Hu C.X."/>
            <person name="Zhou Y.K."/>
            <person name="Han B.P."/>
            <person name="Song L.R."/>
            <person name="Shu W.S."/>
        </authorList>
    </citation>
    <scope>NUCLEOTIDE SEQUENCE [LARGE SCALE GENOMIC DNA]</scope>
    <source>
        <strain evidence="4 5">FACHB-119</strain>
    </source>
</reference>
<protein>
    <submittedName>
        <fullName evidence="4">PAS domain-containing protein</fullName>
    </submittedName>
</protein>
<dbReference type="InterPro" id="IPR001610">
    <property type="entry name" value="PAC"/>
</dbReference>
<dbReference type="PROSITE" id="PS50113">
    <property type="entry name" value="PAC"/>
    <property type="match status" value="1"/>
</dbReference>
<evidence type="ECO:0000313" key="4">
    <source>
        <dbReference type="EMBL" id="MBD2499653.1"/>
    </source>
</evidence>
<dbReference type="SUPFAM" id="SSF55785">
    <property type="entry name" value="PYP-like sensor domain (PAS domain)"/>
    <property type="match status" value="3"/>
</dbReference>
<dbReference type="Gene3D" id="3.30.450.20">
    <property type="entry name" value="PAS domain"/>
    <property type="match status" value="2"/>
</dbReference>
<dbReference type="PROSITE" id="PS50110">
    <property type="entry name" value="RESPONSE_REGULATORY"/>
    <property type="match status" value="1"/>
</dbReference>
<keyword evidence="1" id="KW-0597">Phosphoprotein</keyword>
<proteinExistence type="predicted"/>
<dbReference type="RefSeq" id="WP_190466893.1">
    <property type="nucleotide sequence ID" value="NZ_JACJSG010000003.1"/>
</dbReference>
<gene>
    <name evidence="4" type="ORF">H6G83_03300</name>
</gene>
<evidence type="ECO:0000313" key="5">
    <source>
        <dbReference type="Proteomes" id="UP000661112"/>
    </source>
</evidence>
<dbReference type="InterPro" id="IPR035965">
    <property type="entry name" value="PAS-like_dom_sf"/>
</dbReference>
<dbReference type="InterPro" id="IPR011006">
    <property type="entry name" value="CheY-like_superfamily"/>
</dbReference>
<comment type="caution">
    <text evidence="4">The sequence shown here is derived from an EMBL/GenBank/DDBJ whole genome shotgun (WGS) entry which is preliminary data.</text>
</comment>